<dbReference type="Proteomes" id="UP001148125">
    <property type="component" value="Unassembled WGS sequence"/>
</dbReference>
<name>A0ABT5VB29_9BACI</name>
<evidence type="ECO:0000313" key="1">
    <source>
        <dbReference type="EMBL" id="MDE5412684.1"/>
    </source>
</evidence>
<sequence length="162" mass="18484">MTDDVQQQLKSQAFFNYSVVLPEMEEAEKEVLIIGNFIIENISQETLHTPVICIRLKPAESGKLGGKIEGTLRNEMIVDASNSMEWQHLNSERKERVKQSGEYWLKPIDCEELASGDKLFFSNFDLTLKKPAEKNSVIIEGFVYFNELRQGVGALNKIIINF</sequence>
<accession>A0ABT5VB29</accession>
<dbReference type="RefSeq" id="WP_275117314.1">
    <property type="nucleotide sequence ID" value="NZ_JAOTPO010000002.1"/>
</dbReference>
<protein>
    <recommendedName>
        <fullName evidence="3">DUF3794 domain-containing protein</fullName>
    </recommendedName>
</protein>
<proteinExistence type="predicted"/>
<reference evidence="1" key="1">
    <citation type="submission" date="2024-05" db="EMBL/GenBank/DDBJ databases">
        <title>Alkalihalobacillus sp. strain MEB203 novel alkaliphilic bacterium from Lonar Lake, India.</title>
        <authorList>
            <person name="Joshi A."/>
            <person name="Thite S."/>
            <person name="Mengade P."/>
        </authorList>
    </citation>
    <scope>NUCLEOTIDE SEQUENCE</scope>
    <source>
        <strain evidence="1">MEB 203</strain>
    </source>
</reference>
<organism evidence="1 2">
    <name type="scientific">Alkalihalobacterium chitinilyticum</name>
    <dbReference type="NCBI Taxonomy" id="2980103"/>
    <lineage>
        <taxon>Bacteria</taxon>
        <taxon>Bacillati</taxon>
        <taxon>Bacillota</taxon>
        <taxon>Bacilli</taxon>
        <taxon>Bacillales</taxon>
        <taxon>Bacillaceae</taxon>
        <taxon>Alkalihalobacterium</taxon>
    </lineage>
</organism>
<gene>
    <name evidence="1" type="ORF">N7Z68_04745</name>
</gene>
<comment type="caution">
    <text evidence="1">The sequence shown here is derived from an EMBL/GenBank/DDBJ whole genome shotgun (WGS) entry which is preliminary data.</text>
</comment>
<evidence type="ECO:0000313" key="2">
    <source>
        <dbReference type="Proteomes" id="UP001148125"/>
    </source>
</evidence>
<keyword evidence="2" id="KW-1185">Reference proteome</keyword>
<dbReference type="EMBL" id="JAOTPO010000002">
    <property type="protein sequence ID" value="MDE5412684.1"/>
    <property type="molecule type" value="Genomic_DNA"/>
</dbReference>
<evidence type="ECO:0008006" key="3">
    <source>
        <dbReference type="Google" id="ProtNLM"/>
    </source>
</evidence>